<evidence type="ECO:0000259" key="7">
    <source>
        <dbReference type="Pfam" id="PF00892"/>
    </source>
</evidence>
<keyword evidence="3 6" id="KW-0812">Transmembrane</keyword>
<comment type="subcellular location">
    <subcellularLocation>
        <location evidence="1">Membrane</location>
        <topology evidence="1">Multi-pass membrane protein</topology>
    </subcellularLocation>
</comment>
<evidence type="ECO:0000256" key="3">
    <source>
        <dbReference type="ARBA" id="ARBA00022692"/>
    </source>
</evidence>
<proteinExistence type="inferred from homology"/>
<name>A0A1H1P7N9_9BRAD</name>
<evidence type="ECO:0000256" key="6">
    <source>
        <dbReference type="SAM" id="Phobius"/>
    </source>
</evidence>
<dbReference type="SUPFAM" id="SSF103481">
    <property type="entry name" value="Multidrug resistance efflux transporter EmrE"/>
    <property type="match status" value="2"/>
</dbReference>
<feature type="transmembrane region" description="Helical" evidence="6">
    <location>
        <begin position="180"/>
        <end position="206"/>
    </location>
</feature>
<dbReference type="InterPro" id="IPR050638">
    <property type="entry name" value="AA-Vitamin_Transporters"/>
</dbReference>
<keyword evidence="5 6" id="KW-0472">Membrane</keyword>
<dbReference type="Pfam" id="PF00892">
    <property type="entry name" value="EamA"/>
    <property type="match status" value="2"/>
</dbReference>
<evidence type="ECO:0000256" key="4">
    <source>
        <dbReference type="ARBA" id="ARBA00022989"/>
    </source>
</evidence>
<feature type="transmembrane region" description="Helical" evidence="6">
    <location>
        <begin position="218"/>
        <end position="237"/>
    </location>
</feature>
<dbReference type="AlphaFoldDB" id="A0A1H1P7N9"/>
<feature type="transmembrane region" description="Helical" evidence="6">
    <location>
        <begin position="125"/>
        <end position="143"/>
    </location>
</feature>
<feature type="transmembrane region" description="Helical" evidence="6">
    <location>
        <begin position="269"/>
        <end position="289"/>
    </location>
</feature>
<evidence type="ECO:0000256" key="5">
    <source>
        <dbReference type="ARBA" id="ARBA00023136"/>
    </source>
</evidence>
<dbReference type="PANTHER" id="PTHR32322:SF2">
    <property type="entry name" value="EAMA DOMAIN-CONTAINING PROTEIN"/>
    <property type="match status" value="1"/>
</dbReference>
<organism evidence="8 9">
    <name type="scientific">Bradyrhizobium canariense</name>
    <dbReference type="NCBI Taxonomy" id="255045"/>
    <lineage>
        <taxon>Bacteria</taxon>
        <taxon>Pseudomonadati</taxon>
        <taxon>Pseudomonadota</taxon>
        <taxon>Alphaproteobacteria</taxon>
        <taxon>Hyphomicrobiales</taxon>
        <taxon>Nitrobacteraceae</taxon>
        <taxon>Bradyrhizobium</taxon>
    </lineage>
</organism>
<feature type="transmembrane region" description="Helical" evidence="6">
    <location>
        <begin position="95"/>
        <end position="113"/>
    </location>
</feature>
<dbReference type="RefSeq" id="WP_146686437.1">
    <property type="nucleotide sequence ID" value="NZ_LT629750.1"/>
</dbReference>
<feature type="transmembrane region" description="Helical" evidence="6">
    <location>
        <begin position="67"/>
        <end position="89"/>
    </location>
</feature>
<keyword evidence="9" id="KW-1185">Reference proteome</keyword>
<evidence type="ECO:0000313" key="8">
    <source>
        <dbReference type="EMBL" id="SDS07207.1"/>
    </source>
</evidence>
<feature type="domain" description="EamA" evidence="7">
    <location>
        <begin position="150"/>
        <end position="286"/>
    </location>
</feature>
<comment type="similarity">
    <text evidence="2">Belongs to the EamA transporter family.</text>
</comment>
<dbReference type="InterPro" id="IPR000620">
    <property type="entry name" value="EamA_dom"/>
</dbReference>
<feature type="transmembrane region" description="Helical" evidence="6">
    <location>
        <begin position="37"/>
        <end position="55"/>
    </location>
</feature>
<evidence type="ECO:0000256" key="2">
    <source>
        <dbReference type="ARBA" id="ARBA00007362"/>
    </source>
</evidence>
<dbReference type="GO" id="GO:0016020">
    <property type="term" value="C:membrane"/>
    <property type="evidence" value="ECO:0007669"/>
    <property type="project" value="UniProtKB-SubCell"/>
</dbReference>
<accession>A0A1H1P7N9</accession>
<dbReference type="EMBL" id="LT629750">
    <property type="protein sequence ID" value="SDS07207.1"/>
    <property type="molecule type" value="Genomic_DNA"/>
</dbReference>
<evidence type="ECO:0000313" key="9">
    <source>
        <dbReference type="Proteomes" id="UP000243904"/>
    </source>
</evidence>
<keyword evidence="4 6" id="KW-1133">Transmembrane helix</keyword>
<reference evidence="9" key="1">
    <citation type="submission" date="2016-10" db="EMBL/GenBank/DDBJ databases">
        <authorList>
            <person name="Varghese N."/>
            <person name="Submissions S."/>
        </authorList>
    </citation>
    <scope>NUCLEOTIDE SEQUENCE [LARGE SCALE GENOMIC DNA]</scope>
    <source>
        <strain evidence="9">GAS369</strain>
    </source>
</reference>
<feature type="transmembrane region" description="Helical" evidence="6">
    <location>
        <begin position="149"/>
        <end position="168"/>
    </location>
</feature>
<dbReference type="Proteomes" id="UP000243904">
    <property type="component" value="Chromosome I"/>
</dbReference>
<dbReference type="PANTHER" id="PTHR32322">
    <property type="entry name" value="INNER MEMBRANE TRANSPORTER"/>
    <property type="match status" value="1"/>
</dbReference>
<gene>
    <name evidence="8" type="ORF">SAMN05444158_0911</name>
</gene>
<evidence type="ECO:0000256" key="1">
    <source>
        <dbReference type="ARBA" id="ARBA00004141"/>
    </source>
</evidence>
<feature type="domain" description="EamA" evidence="7">
    <location>
        <begin position="5"/>
        <end position="135"/>
    </location>
</feature>
<sequence>MGEGIGVSIALVSSCLGGTAAAVTRYLVGNADPITLAILRWGIGFACVLPTALFLRVRWPQRSDWLAVATLGLCFFGLFFILYNIAIGFTTAARASLALATLPLHTMVVGALLGIEPLTVRKSTGVCVAVLGVVAALASGLSAAPPGAWRGELIMTAAVLCMAFYNVLSRPFIQRSSALGFLALGMGTGAAALIVMGSLTGSIAVLRGFDAAQWTAGVYLGVAGGAFAFILWVLALERATPTRVASTMTANPIAAALLANQLVGEPITVNLVVGLVAVFAGIWIATTGVTPRKLAAS</sequence>
<dbReference type="InterPro" id="IPR037185">
    <property type="entry name" value="EmrE-like"/>
</dbReference>
<protein>
    <submittedName>
        <fullName evidence="8">EamA-like transporter family protein</fullName>
    </submittedName>
</protein>